<gene>
    <name evidence="2" type="ORF">BTMF_LOCUS6006</name>
</gene>
<evidence type="ECO:0000313" key="3">
    <source>
        <dbReference type="Proteomes" id="UP000280834"/>
    </source>
</evidence>
<name>A0A0R3QK05_9BILA</name>
<keyword evidence="3" id="KW-1185">Reference proteome</keyword>
<organism evidence="4">
    <name type="scientific">Brugia timori</name>
    <dbReference type="NCBI Taxonomy" id="42155"/>
    <lineage>
        <taxon>Eukaryota</taxon>
        <taxon>Metazoa</taxon>
        <taxon>Ecdysozoa</taxon>
        <taxon>Nematoda</taxon>
        <taxon>Chromadorea</taxon>
        <taxon>Rhabditida</taxon>
        <taxon>Spirurina</taxon>
        <taxon>Spiruromorpha</taxon>
        <taxon>Filarioidea</taxon>
        <taxon>Onchocercidae</taxon>
        <taxon>Brugia</taxon>
    </lineage>
</organism>
<reference evidence="4" key="1">
    <citation type="submission" date="2017-02" db="UniProtKB">
        <authorList>
            <consortium name="WormBaseParasite"/>
        </authorList>
    </citation>
    <scope>IDENTIFICATION</scope>
</reference>
<feature type="transmembrane region" description="Helical" evidence="1">
    <location>
        <begin position="22"/>
        <end position="41"/>
    </location>
</feature>
<evidence type="ECO:0000313" key="2">
    <source>
        <dbReference type="EMBL" id="VDO20629.1"/>
    </source>
</evidence>
<dbReference type="WBParaSite" id="BTMF_0000789201-mRNA-1">
    <property type="protein sequence ID" value="BTMF_0000789201-mRNA-1"/>
    <property type="gene ID" value="BTMF_0000789201"/>
</dbReference>
<dbReference type="Proteomes" id="UP000280834">
    <property type="component" value="Unassembled WGS sequence"/>
</dbReference>
<evidence type="ECO:0000313" key="4">
    <source>
        <dbReference type="WBParaSite" id="BTMF_0000789201-mRNA-1"/>
    </source>
</evidence>
<keyword evidence="1" id="KW-0812">Transmembrane</keyword>
<dbReference type="AlphaFoldDB" id="A0A0R3QK05"/>
<keyword evidence="1" id="KW-0472">Membrane</keyword>
<proteinExistence type="predicted"/>
<sequence>MIKRRYQYVFHVSTGFTYVTRYLINQTIVFILLFYLTFTIIRKEKTISHHIFIKSVEVRN</sequence>
<accession>A0A0R3QK05</accession>
<reference evidence="2 3" key="2">
    <citation type="submission" date="2018-11" db="EMBL/GenBank/DDBJ databases">
        <authorList>
            <consortium name="Pathogen Informatics"/>
        </authorList>
    </citation>
    <scope>NUCLEOTIDE SEQUENCE [LARGE SCALE GENOMIC DNA]</scope>
</reference>
<dbReference type="EMBL" id="UZAG01015472">
    <property type="protein sequence ID" value="VDO20629.1"/>
    <property type="molecule type" value="Genomic_DNA"/>
</dbReference>
<keyword evidence="1" id="KW-1133">Transmembrane helix</keyword>
<evidence type="ECO:0000256" key="1">
    <source>
        <dbReference type="SAM" id="Phobius"/>
    </source>
</evidence>
<protein>
    <submittedName>
        <fullName evidence="2 4">Uncharacterized protein</fullName>
    </submittedName>
</protein>